<dbReference type="AlphaFoldDB" id="A0A9W9AUQ3"/>
<reference evidence="1" key="1">
    <citation type="submission" date="2022-08" db="EMBL/GenBank/DDBJ databases">
        <title>A Global Phylogenomic Analysis of the Shiitake Genus Lentinula.</title>
        <authorList>
            <consortium name="DOE Joint Genome Institute"/>
            <person name="Sierra-Patev S."/>
            <person name="Min B."/>
            <person name="Naranjo-Ortiz M."/>
            <person name="Looney B."/>
            <person name="Konkel Z."/>
            <person name="Slot J.C."/>
            <person name="Sakamoto Y."/>
            <person name="Steenwyk J.L."/>
            <person name="Rokas A."/>
            <person name="Carro J."/>
            <person name="Camarero S."/>
            <person name="Ferreira P."/>
            <person name="Molpeceres G."/>
            <person name="Ruiz-Duenas F.J."/>
            <person name="Serrano A."/>
            <person name="Henrissat B."/>
            <person name="Drula E."/>
            <person name="Hughes K.W."/>
            <person name="Mata J.L."/>
            <person name="Ishikawa N.K."/>
            <person name="Vargas-Isla R."/>
            <person name="Ushijima S."/>
            <person name="Smith C.A."/>
            <person name="Ahrendt S."/>
            <person name="Andreopoulos W."/>
            <person name="He G."/>
            <person name="Labutti K."/>
            <person name="Lipzen A."/>
            <person name="Ng V."/>
            <person name="Riley R."/>
            <person name="Sandor L."/>
            <person name="Barry K."/>
            <person name="Martinez A.T."/>
            <person name="Xiao Y."/>
            <person name="Gibbons J.G."/>
            <person name="Terashima K."/>
            <person name="Grigoriev I.V."/>
            <person name="Hibbett D.S."/>
        </authorList>
    </citation>
    <scope>NUCLEOTIDE SEQUENCE</scope>
    <source>
        <strain evidence="1">JLM2183</strain>
    </source>
</reference>
<keyword evidence="2" id="KW-1185">Reference proteome</keyword>
<protein>
    <submittedName>
        <fullName evidence="1">Uncharacterized protein</fullName>
    </submittedName>
</protein>
<name>A0A9W9AUQ3_9AGAR</name>
<dbReference type="EMBL" id="JAOTPV010000001">
    <property type="protein sequence ID" value="KAJ4490807.1"/>
    <property type="molecule type" value="Genomic_DNA"/>
</dbReference>
<evidence type="ECO:0000313" key="2">
    <source>
        <dbReference type="Proteomes" id="UP001150266"/>
    </source>
</evidence>
<dbReference type="Proteomes" id="UP001150266">
    <property type="component" value="Unassembled WGS sequence"/>
</dbReference>
<accession>A0A9W9AUQ3</accession>
<gene>
    <name evidence="1" type="ORF">J3R30DRAFT_3694605</name>
</gene>
<comment type="caution">
    <text evidence="1">The sequence shown here is derived from an EMBL/GenBank/DDBJ whole genome shotgun (WGS) entry which is preliminary data.</text>
</comment>
<sequence>MAVPIRSFSTWSSSHLKLPSMSPAASAKVTASDAVLSPTTVYRVDYYKRSDANASSMLMQSIFPQPPPSRTHYTYEPTNSQTLLYSCHRHISENRALATWICLIIIKHKLVMEDPGIVFDELELLHEMTYKLTKSFQLLNPPTPLIFIALLYLYRIFPNQIPYSGNPDHECATAVQRLFLLCLRLALQWFEDQSEFWDFRARHFKWHEHLDLEQFVFRNADIHALHLLGHNLCISNIAYARWLSHLSSNLPVFLGNHVDEHRVIVRLIHAVRPFLTPGFLSPNSLPCSGLPFDKGWTPALSCMEEFVERGQGLMDCITYGLYVPLYTAPTSTNQAFHGDFTVPEPTISVFLDADWIPGPRSSGESSTTSIDTNVTSPDIARLHMQCNLWPETDINNQEEGLVNPPSSLEYIHDYTRRSVARLRMALPGFF</sequence>
<dbReference type="OrthoDB" id="2834198at2759"/>
<proteinExistence type="predicted"/>
<evidence type="ECO:0000313" key="1">
    <source>
        <dbReference type="EMBL" id="KAJ4490807.1"/>
    </source>
</evidence>
<organism evidence="1 2">
    <name type="scientific">Lentinula aciculospora</name>
    <dbReference type="NCBI Taxonomy" id="153920"/>
    <lineage>
        <taxon>Eukaryota</taxon>
        <taxon>Fungi</taxon>
        <taxon>Dikarya</taxon>
        <taxon>Basidiomycota</taxon>
        <taxon>Agaricomycotina</taxon>
        <taxon>Agaricomycetes</taxon>
        <taxon>Agaricomycetidae</taxon>
        <taxon>Agaricales</taxon>
        <taxon>Marasmiineae</taxon>
        <taxon>Omphalotaceae</taxon>
        <taxon>Lentinula</taxon>
    </lineage>
</organism>